<feature type="transmembrane region" description="Helical" evidence="5">
    <location>
        <begin position="468"/>
        <end position="490"/>
    </location>
</feature>
<dbReference type="GO" id="GO:0004930">
    <property type="term" value="F:G protein-coupled receptor activity"/>
    <property type="evidence" value="ECO:0007669"/>
    <property type="project" value="InterPro"/>
</dbReference>
<evidence type="ECO:0000313" key="7">
    <source>
        <dbReference type="Proteomes" id="UP000694844"/>
    </source>
</evidence>
<dbReference type="Gene3D" id="1.20.1070.10">
    <property type="entry name" value="Rhodopsin 7-helix transmembrane proteins"/>
    <property type="match status" value="1"/>
</dbReference>
<feature type="domain" description="G-protein coupled receptors family 2 profile 2" evidence="6">
    <location>
        <begin position="466"/>
        <end position="715"/>
    </location>
</feature>
<evidence type="ECO:0000256" key="2">
    <source>
        <dbReference type="ARBA" id="ARBA00022692"/>
    </source>
</evidence>
<dbReference type="RefSeq" id="XP_022301661.1">
    <property type="nucleotide sequence ID" value="XM_022445953.1"/>
</dbReference>
<evidence type="ECO:0000313" key="8">
    <source>
        <dbReference type="RefSeq" id="XP_022301661.1"/>
    </source>
</evidence>
<dbReference type="InterPro" id="IPR053231">
    <property type="entry name" value="GPCR_LN-TM7"/>
</dbReference>
<evidence type="ECO:0000256" key="4">
    <source>
        <dbReference type="ARBA" id="ARBA00023136"/>
    </source>
</evidence>
<dbReference type="Pfam" id="PF00002">
    <property type="entry name" value="7tm_2"/>
    <property type="match status" value="1"/>
</dbReference>
<sequence length="741" mass="84370">MISTCPESFVNQERIRKCEIVKGANQYKSYQPVTSLVSNETFRNLDCAICNGESATSVEPWTEKVLCDSQSAIMQIDSLESLNKRVFDGSGQCNVQFIPPGRVSDNRIDQCITREDYISKCNNSGIWRKSDPFIEEACNMNYINTFRVCKSRGVHVFYKNIFCAMCNVGDWRTELPVECAEEYILDSDHLKSFSALLDLSDRPRISKNCEFYDPLLMTCHRPVCEDGLMYQKKQCVPKHKMIDRHVYEISIRASTKPKTVARSGPSSFSLLVLIGNIDKLLGKLCSYGILVDSPEFLNKSSNYSFVIQAKMFIDDLHRYKSTVENILDFFKFPFFRTDEFNIEVLPRSFESRYISPTDISYQDPFSDQPVYALLYVSKRKTGLCISHAGHLTTTVSPATLCPRIIIDKRSTKVVVSYLDLCFPDLDFCVKPSYFIESHDRSHVEVCVDQYFEGVNMALAKQVLSEEKVVSVVCLSVSSLGCIGTLVAYFVFDHGRHLHSMNIKALCFTMFLANTVYSLSGLAAGLDPSLCQIVGVFNHFLWLSVVAWMVLSSITTFRAFTTFRMETNQRVGKRFLCNALCSLVFPSSMVVLNILFSFFIFEDSNLGYSQYTCYIASSEMIMYTFAVPLAGMLILNIFLILITFREIRMTDGSFPEKVRHERHMRAIFLRLSSVSGASWIFGFLNMIVQSHVFSYLHILTTGSQGLYLFFAFGCQLIFRDIKTKQDTTKTESKTKQGTTNRP</sequence>
<feature type="transmembrane region" description="Helical" evidence="5">
    <location>
        <begin position="666"/>
        <end position="687"/>
    </location>
</feature>
<feature type="transmembrane region" description="Helical" evidence="5">
    <location>
        <begin position="502"/>
        <end position="519"/>
    </location>
</feature>
<name>A0A8B8BF37_CRAVI</name>
<evidence type="ECO:0000256" key="3">
    <source>
        <dbReference type="ARBA" id="ARBA00022989"/>
    </source>
</evidence>
<dbReference type="GeneID" id="111109729"/>
<feature type="transmembrane region" description="Helical" evidence="5">
    <location>
        <begin position="539"/>
        <end position="562"/>
    </location>
</feature>
<feature type="transmembrane region" description="Helical" evidence="5">
    <location>
        <begin position="693"/>
        <end position="717"/>
    </location>
</feature>
<dbReference type="GO" id="GO:0016020">
    <property type="term" value="C:membrane"/>
    <property type="evidence" value="ECO:0007669"/>
    <property type="project" value="UniProtKB-SubCell"/>
</dbReference>
<protein>
    <submittedName>
        <fullName evidence="8">Uncharacterized protein LOC111109729</fullName>
    </submittedName>
</protein>
<feature type="transmembrane region" description="Helical" evidence="5">
    <location>
        <begin position="574"/>
        <end position="600"/>
    </location>
</feature>
<dbReference type="OrthoDB" id="6153483at2759"/>
<dbReference type="PANTHER" id="PTHR45902:SF1">
    <property type="entry name" value="LATROPHILIN RECEPTOR-LIKE PROTEIN A"/>
    <property type="match status" value="1"/>
</dbReference>
<dbReference type="InterPro" id="IPR017981">
    <property type="entry name" value="GPCR_2-like_7TM"/>
</dbReference>
<keyword evidence="4 5" id="KW-0472">Membrane</keyword>
<feature type="transmembrane region" description="Helical" evidence="5">
    <location>
        <begin position="620"/>
        <end position="643"/>
    </location>
</feature>
<organism evidence="7 8">
    <name type="scientific">Crassostrea virginica</name>
    <name type="common">Eastern oyster</name>
    <dbReference type="NCBI Taxonomy" id="6565"/>
    <lineage>
        <taxon>Eukaryota</taxon>
        <taxon>Metazoa</taxon>
        <taxon>Spiralia</taxon>
        <taxon>Lophotrochozoa</taxon>
        <taxon>Mollusca</taxon>
        <taxon>Bivalvia</taxon>
        <taxon>Autobranchia</taxon>
        <taxon>Pteriomorphia</taxon>
        <taxon>Ostreida</taxon>
        <taxon>Ostreoidea</taxon>
        <taxon>Ostreidae</taxon>
        <taxon>Crassostrea</taxon>
    </lineage>
</organism>
<dbReference type="PROSITE" id="PS50261">
    <property type="entry name" value="G_PROTEIN_RECEP_F2_4"/>
    <property type="match status" value="1"/>
</dbReference>
<proteinExistence type="predicted"/>
<dbReference type="Proteomes" id="UP000694844">
    <property type="component" value="Chromosome 8"/>
</dbReference>
<dbReference type="KEGG" id="cvn:111109729"/>
<gene>
    <name evidence="8" type="primary">LOC111109729</name>
</gene>
<dbReference type="GO" id="GO:0007166">
    <property type="term" value="P:cell surface receptor signaling pathway"/>
    <property type="evidence" value="ECO:0007669"/>
    <property type="project" value="InterPro"/>
</dbReference>
<evidence type="ECO:0000259" key="6">
    <source>
        <dbReference type="PROSITE" id="PS50261"/>
    </source>
</evidence>
<keyword evidence="3 5" id="KW-1133">Transmembrane helix</keyword>
<keyword evidence="2 5" id="KW-0812">Transmembrane</keyword>
<dbReference type="AlphaFoldDB" id="A0A8B8BF37"/>
<comment type="subcellular location">
    <subcellularLocation>
        <location evidence="1">Membrane</location>
        <topology evidence="1">Multi-pass membrane protein</topology>
    </subcellularLocation>
</comment>
<keyword evidence="7" id="KW-1185">Reference proteome</keyword>
<accession>A0A8B8BF37</accession>
<evidence type="ECO:0000256" key="1">
    <source>
        <dbReference type="ARBA" id="ARBA00004141"/>
    </source>
</evidence>
<dbReference type="PANTHER" id="PTHR45902">
    <property type="entry name" value="LATROPHILIN RECEPTOR-LIKE PROTEIN A"/>
    <property type="match status" value="1"/>
</dbReference>
<reference evidence="8" key="1">
    <citation type="submission" date="2025-08" db="UniProtKB">
        <authorList>
            <consortium name="RefSeq"/>
        </authorList>
    </citation>
    <scope>IDENTIFICATION</scope>
    <source>
        <tissue evidence="8">Whole sample</tissue>
    </source>
</reference>
<dbReference type="InterPro" id="IPR000832">
    <property type="entry name" value="GPCR_2_secretin-like"/>
</dbReference>
<evidence type="ECO:0000256" key="5">
    <source>
        <dbReference type="SAM" id="Phobius"/>
    </source>
</evidence>